<keyword evidence="1" id="KW-0472">Membrane</keyword>
<organism evidence="2 3">
    <name type="scientific">Enterobacter phage SDFMU_Pec</name>
    <dbReference type="NCBI Taxonomy" id="3076136"/>
    <lineage>
        <taxon>Viruses</taxon>
        <taxon>Duplodnaviria</taxon>
        <taxon>Heunggongvirae</taxon>
        <taxon>Uroviricota</taxon>
        <taxon>Caudoviricetes</taxon>
        <taxon>Autographivirales</taxon>
        <taxon>Autoscriptoviridae</taxon>
        <taxon>Slopekvirinae</taxon>
        <taxon>Koutsourovirus</taxon>
        <taxon>Koutsourovirus Pec</taxon>
        <taxon>Koutsourovirus KDA1</taxon>
    </lineage>
</organism>
<evidence type="ECO:0000313" key="2">
    <source>
        <dbReference type="EMBL" id="WNO29632.1"/>
    </source>
</evidence>
<evidence type="ECO:0000313" key="3">
    <source>
        <dbReference type="Proteomes" id="UP001301562"/>
    </source>
</evidence>
<name>A0AA96KQY9_9CAUD</name>
<protein>
    <submittedName>
        <fullName evidence="2">Uncharacterized protein</fullName>
    </submittedName>
</protein>
<keyword evidence="1" id="KW-0812">Transmembrane</keyword>
<accession>A0AA96KQY9</accession>
<evidence type="ECO:0000256" key="1">
    <source>
        <dbReference type="SAM" id="Phobius"/>
    </source>
</evidence>
<reference evidence="3" key="1">
    <citation type="submission" date="2023-04" db="EMBL/GenBank/DDBJ databases">
        <title>The genome sequence of Polyangium sp. y55x31.</title>
        <authorList>
            <person name="Zhang X."/>
        </authorList>
    </citation>
    <scope>NUCLEOTIDE SEQUENCE [LARGE SCALE GENOMIC DNA]</scope>
</reference>
<dbReference type="EMBL" id="OQ884028">
    <property type="protein sequence ID" value="WNO29632.1"/>
    <property type="molecule type" value="Genomic_DNA"/>
</dbReference>
<keyword evidence="1" id="KW-1133">Transmembrane helix</keyword>
<sequence length="49" mass="5399">MMKLLDKVEEYTPLVWLVAATSSALLGLLTGDIMYMICAMLAYLCAKAK</sequence>
<keyword evidence="3" id="KW-1185">Reference proteome</keyword>
<feature type="transmembrane region" description="Helical" evidence="1">
    <location>
        <begin position="14"/>
        <end position="44"/>
    </location>
</feature>
<dbReference type="Proteomes" id="UP001301562">
    <property type="component" value="Segment"/>
</dbReference>
<proteinExistence type="predicted"/>